<evidence type="ECO:0000313" key="4">
    <source>
        <dbReference type="Proteomes" id="UP001374584"/>
    </source>
</evidence>
<dbReference type="InterPro" id="IPR026847">
    <property type="entry name" value="VPS13"/>
</dbReference>
<dbReference type="PANTHER" id="PTHR16166:SF143">
    <property type="entry name" value="PROTEIN SORTING-ASSOCIATED PROTEIN, PUTATIVE (DUF1162)-RELATED"/>
    <property type="match status" value="1"/>
</dbReference>
<evidence type="ECO:0000256" key="1">
    <source>
        <dbReference type="SAM" id="MobiDB-lite"/>
    </source>
</evidence>
<keyword evidence="4" id="KW-1185">Reference proteome</keyword>
<dbReference type="InterPro" id="IPR056748">
    <property type="entry name" value="VPS13-like_C"/>
</dbReference>
<dbReference type="PANTHER" id="PTHR16166">
    <property type="entry name" value="VACUOLAR PROTEIN SORTING-ASSOCIATED PROTEIN VPS13"/>
    <property type="match status" value="1"/>
</dbReference>
<proteinExistence type="predicted"/>
<organism evidence="3 4">
    <name type="scientific">Phaseolus coccineus</name>
    <name type="common">Scarlet runner bean</name>
    <name type="synonym">Phaseolus multiflorus</name>
    <dbReference type="NCBI Taxonomy" id="3886"/>
    <lineage>
        <taxon>Eukaryota</taxon>
        <taxon>Viridiplantae</taxon>
        <taxon>Streptophyta</taxon>
        <taxon>Embryophyta</taxon>
        <taxon>Tracheophyta</taxon>
        <taxon>Spermatophyta</taxon>
        <taxon>Magnoliopsida</taxon>
        <taxon>eudicotyledons</taxon>
        <taxon>Gunneridae</taxon>
        <taxon>Pentapetalae</taxon>
        <taxon>rosids</taxon>
        <taxon>fabids</taxon>
        <taxon>Fabales</taxon>
        <taxon>Fabaceae</taxon>
        <taxon>Papilionoideae</taxon>
        <taxon>50 kb inversion clade</taxon>
        <taxon>NPAAA clade</taxon>
        <taxon>indigoferoid/millettioid clade</taxon>
        <taxon>Phaseoleae</taxon>
        <taxon>Phaseolus</taxon>
    </lineage>
</organism>
<feature type="domain" description="Intermembrane lipid transfer protein VPS13-like C-terminal" evidence="2">
    <location>
        <begin position="700"/>
        <end position="804"/>
    </location>
</feature>
<comment type="caution">
    <text evidence="3">The sequence shown here is derived from an EMBL/GenBank/DDBJ whole genome shotgun (WGS) entry which is preliminary data.</text>
</comment>
<evidence type="ECO:0000259" key="2">
    <source>
        <dbReference type="Pfam" id="PF25037"/>
    </source>
</evidence>
<protein>
    <recommendedName>
        <fullName evidence="2">Intermembrane lipid transfer protein VPS13-like C-terminal domain-containing protein</fullName>
    </recommendedName>
</protein>
<dbReference type="GO" id="GO:0045053">
    <property type="term" value="P:protein retention in Golgi apparatus"/>
    <property type="evidence" value="ECO:0007669"/>
    <property type="project" value="TreeGrafter"/>
</dbReference>
<accession>A0AAN9NEN8</accession>
<sequence>MRTATATRTATTMRTATAIVTRTTTATSFSPTATKLEGANDINDDSEPRSVGNKENQKRRQRTKPVATATNETSYQRNKEPFFIVEEEQTGERLRIYQQRCEMFDTVIHSYTSCQYTWDEPCYPRRLIVEVPGERVLGSYDLDDVKQYMPVCLPSTSEKPERTFYLSVHAEGATKVLSVLDSNYHIFNDVKKSSVVHATEKRLYDQNASEYKEKISIFVPCIGISLIDSYPQELLFAYIKDVQMNLLQSLDRQCLSLLISFLQIDNQLRFTPYPVLLSFDGGYRSGQVDNLKSRDDVTRTKNLSQMSSSSVPVLCLEISKWRKKDISFISYEYVKLRIEDFRLEIEQEVILSLFEFFTNVCSVLQYGIMPSSDHYDGASLENSSSFVQTSEKFRLSADQCLPRIATMFNGKHKRIASLPSIVPIGAPWQEIYLLARTQKKIYIEMLELAPIKLTLSFSSAPWMLRNRILTPKEFLIHRGLMALADVEGAHIYLKDLIISHHMASLESIQEILMRHYNRQLLHETYKLFGSAGVIGNPLGFARSMGLGIRDFLSVPAKSIVRSPTALIMGMAQGTTSLLSNTVYAISDAASQFSKAARKGIVAFTYDDQAVSRMEKHQTTVASDSKGVINEVLEGLTGLLQFPVTGAERHGLPGVLSGVALGITGLVAKPAASILEVTGKTALSIRNRSKPSQLRPQHYRVRLRRPLCREFPLKPYSWEEAVGTSVLVEADDGLKFKDEKLVACKALKEAGKFVVLTERFVLIVFSASLMNLGKPEFCGIPVDLEWIIEWEIGLENIIHADSTEGVVHIVGSRPESLLKQNQHSPKGGSGGRTTSVRWNQYATHLPFPQTNLELASKEDAANLLQILLSAIEKEKGKAWDCGRILHRARMK</sequence>
<dbReference type="GO" id="GO:0006623">
    <property type="term" value="P:protein targeting to vacuole"/>
    <property type="evidence" value="ECO:0007669"/>
    <property type="project" value="TreeGrafter"/>
</dbReference>
<dbReference type="Proteomes" id="UP001374584">
    <property type="component" value="Unassembled WGS sequence"/>
</dbReference>
<gene>
    <name evidence="3" type="ORF">VNO80_11107</name>
</gene>
<dbReference type="Pfam" id="PF25037">
    <property type="entry name" value="VPS13_C"/>
    <property type="match status" value="1"/>
</dbReference>
<name>A0AAN9NEN8_PHACN</name>
<evidence type="ECO:0000313" key="3">
    <source>
        <dbReference type="EMBL" id="KAK7369073.1"/>
    </source>
</evidence>
<feature type="region of interest" description="Disordered" evidence="1">
    <location>
        <begin position="29"/>
        <end position="73"/>
    </location>
</feature>
<dbReference type="AlphaFoldDB" id="A0AAN9NEN8"/>
<dbReference type="EMBL" id="JAYMYR010000004">
    <property type="protein sequence ID" value="KAK7369073.1"/>
    <property type="molecule type" value="Genomic_DNA"/>
</dbReference>
<reference evidence="3 4" key="1">
    <citation type="submission" date="2024-01" db="EMBL/GenBank/DDBJ databases">
        <title>The genomes of 5 underutilized Papilionoideae crops provide insights into root nodulation and disease resistanc.</title>
        <authorList>
            <person name="Jiang F."/>
        </authorList>
    </citation>
    <scope>NUCLEOTIDE SEQUENCE [LARGE SCALE GENOMIC DNA]</scope>
    <source>
        <strain evidence="3">JINMINGXINNONG_FW02</strain>
        <tissue evidence="3">Leaves</tissue>
    </source>
</reference>